<sequence length="219" mass="25548">MSTGGVLAERFMRARVELMKENSLDIGMPIILNCDDIWGAKHRRFWGIIEIKLGDPFYKPVLRKLNQLSWKLWASNEASRSNLMATVVELKCKPPGIEEALSSSLEESLEEGHYDPELEELMRRIEQDVMSLNKSYGKMKASIIQTDKPISKSYILEALIFRRLVNSRKLTMLRYLTKFKITPYGKMRAEDDSSCVRRIYLWGLSFVQFVQIIWPYLFI</sequence>
<protein>
    <submittedName>
        <fullName evidence="1">NBS-containing resistance-like protein</fullName>
    </submittedName>
</protein>
<dbReference type="AlphaFoldDB" id="A0A392N9I3"/>
<dbReference type="Proteomes" id="UP000265520">
    <property type="component" value="Unassembled WGS sequence"/>
</dbReference>
<feature type="non-terminal residue" evidence="1">
    <location>
        <position position="219"/>
    </location>
</feature>
<accession>A0A392N9I3</accession>
<gene>
    <name evidence="1" type="ORF">A2U01_0017473</name>
</gene>
<evidence type="ECO:0000313" key="2">
    <source>
        <dbReference type="Proteomes" id="UP000265520"/>
    </source>
</evidence>
<comment type="caution">
    <text evidence="1">The sequence shown here is derived from an EMBL/GenBank/DDBJ whole genome shotgun (WGS) entry which is preliminary data.</text>
</comment>
<name>A0A392N9I3_9FABA</name>
<reference evidence="1 2" key="1">
    <citation type="journal article" date="2018" name="Front. Plant Sci.">
        <title>Red Clover (Trifolium pratense) and Zigzag Clover (T. medium) - A Picture of Genomic Similarities and Differences.</title>
        <authorList>
            <person name="Dluhosova J."/>
            <person name="Istvanek J."/>
            <person name="Nedelnik J."/>
            <person name="Repkova J."/>
        </authorList>
    </citation>
    <scope>NUCLEOTIDE SEQUENCE [LARGE SCALE GENOMIC DNA]</scope>
    <source>
        <strain evidence="2">cv. 10/8</strain>
        <tissue evidence="1">Leaf</tissue>
    </source>
</reference>
<organism evidence="1 2">
    <name type="scientific">Trifolium medium</name>
    <dbReference type="NCBI Taxonomy" id="97028"/>
    <lineage>
        <taxon>Eukaryota</taxon>
        <taxon>Viridiplantae</taxon>
        <taxon>Streptophyta</taxon>
        <taxon>Embryophyta</taxon>
        <taxon>Tracheophyta</taxon>
        <taxon>Spermatophyta</taxon>
        <taxon>Magnoliopsida</taxon>
        <taxon>eudicotyledons</taxon>
        <taxon>Gunneridae</taxon>
        <taxon>Pentapetalae</taxon>
        <taxon>rosids</taxon>
        <taxon>fabids</taxon>
        <taxon>Fabales</taxon>
        <taxon>Fabaceae</taxon>
        <taxon>Papilionoideae</taxon>
        <taxon>50 kb inversion clade</taxon>
        <taxon>NPAAA clade</taxon>
        <taxon>Hologalegina</taxon>
        <taxon>IRL clade</taxon>
        <taxon>Trifolieae</taxon>
        <taxon>Trifolium</taxon>
    </lineage>
</organism>
<evidence type="ECO:0000313" key="1">
    <source>
        <dbReference type="EMBL" id="MCH96487.1"/>
    </source>
</evidence>
<keyword evidence="2" id="KW-1185">Reference proteome</keyword>
<dbReference type="EMBL" id="LXQA010032451">
    <property type="protein sequence ID" value="MCH96487.1"/>
    <property type="molecule type" value="Genomic_DNA"/>
</dbReference>
<proteinExistence type="predicted"/>